<protein>
    <recommendedName>
        <fullName evidence="1">non-specific serine/threonine protein kinase</fullName>
        <ecNumber evidence="1">2.7.11.1</ecNumber>
    </recommendedName>
</protein>
<evidence type="ECO:0000256" key="6">
    <source>
        <dbReference type="ARBA" id="ARBA00022840"/>
    </source>
</evidence>
<dbReference type="Gene3D" id="1.10.510.10">
    <property type="entry name" value="Transferase(Phosphotransferase) domain 1"/>
    <property type="match status" value="1"/>
</dbReference>
<proteinExistence type="predicted"/>
<dbReference type="EC" id="2.7.11.1" evidence="1"/>
<dbReference type="AlphaFoldDB" id="A0A3B0CH61"/>
<keyword evidence="6 9" id="KW-0067">ATP-binding</keyword>
<evidence type="ECO:0000256" key="2">
    <source>
        <dbReference type="ARBA" id="ARBA00022527"/>
    </source>
</evidence>
<dbReference type="InterPro" id="IPR017441">
    <property type="entry name" value="Protein_kinase_ATP_BS"/>
</dbReference>
<dbReference type="PANTHER" id="PTHR24363">
    <property type="entry name" value="SERINE/THREONINE PROTEIN KINASE"/>
    <property type="match status" value="1"/>
</dbReference>
<name>A0A3B0CH61_9BACL</name>
<evidence type="ECO:0000256" key="8">
    <source>
        <dbReference type="ARBA" id="ARBA00048679"/>
    </source>
</evidence>
<dbReference type="PANTHER" id="PTHR24363:SF0">
    <property type="entry name" value="SERINE_THREONINE KINASE LIKE DOMAIN CONTAINING 1"/>
    <property type="match status" value="1"/>
</dbReference>
<dbReference type="SUPFAM" id="SSF56112">
    <property type="entry name" value="Protein kinase-like (PK-like)"/>
    <property type="match status" value="1"/>
</dbReference>
<dbReference type="InterPro" id="IPR011009">
    <property type="entry name" value="Kinase-like_dom_sf"/>
</dbReference>
<evidence type="ECO:0000259" key="10">
    <source>
        <dbReference type="PROSITE" id="PS50011"/>
    </source>
</evidence>
<evidence type="ECO:0000256" key="7">
    <source>
        <dbReference type="ARBA" id="ARBA00047899"/>
    </source>
</evidence>
<gene>
    <name evidence="11" type="ORF">D7M11_14145</name>
</gene>
<dbReference type="GO" id="GO:0005524">
    <property type="term" value="F:ATP binding"/>
    <property type="evidence" value="ECO:0007669"/>
    <property type="project" value="UniProtKB-UniRule"/>
</dbReference>
<evidence type="ECO:0000256" key="3">
    <source>
        <dbReference type="ARBA" id="ARBA00022679"/>
    </source>
</evidence>
<feature type="domain" description="Protein kinase" evidence="10">
    <location>
        <begin position="23"/>
        <end position="272"/>
    </location>
</feature>
<evidence type="ECO:0000256" key="5">
    <source>
        <dbReference type="ARBA" id="ARBA00022777"/>
    </source>
</evidence>
<sequence length="553" mass="61543">MDRFFDDTGSGVRLAGTVFGGRYRIVRPLGEGGMSAVYLAEDLKLPGKRWAVKRTREYGISELSASREAAVLMKLSHPYLPHVVDFFPPDEEGYSHLVMEYIDGVTLQQLFEQNGGELPLQALIRYAVQLCELLHYLHGLESGPVIFRDIKPSNIMVDTQDHVRLIDFGIARKHTPGRETDTVALGTIGYAAPELLEQGYSDYRSDLYSLGATLYYLLSEGRTFHAARQPLELSGQTRERMVAELVNKLLDDRPDKRPQSAAEVKAMLEMSLESDKPRTYADSVKDQASLHEARRIRIVVGGLYAGAGATFTAVAIASLLSDAGVTNAVVEHPAVRPDLYGLLDGERNAPANYDYWSARPDSGRTIWRSGRTEWVALHPDEDKLHPVPVHHLEQRLFRIHAAVTILDIGDRWHEPGVSELLDESDIVVAVADPLPSRWMLASTRANCELLMKRHEMMNNVHFIANKSISFSGGKEWLASYPIRPSAIIPGVPLEEIVRCSWKGEPVQQQGTVKATLQKALGPWLGQTVQPTGRRDNGRFGGGNWLGKFFSARS</sequence>
<dbReference type="OrthoDB" id="9788659at2"/>
<dbReference type="RefSeq" id="WP_120747883.1">
    <property type="nucleotide sequence ID" value="NZ_RBAH01000009.1"/>
</dbReference>
<dbReference type="CDD" id="cd14014">
    <property type="entry name" value="STKc_PknB_like"/>
    <property type="match status" value="1"/>
</dbReference>
<keyword evidence="2 11" id="KW-0723">Serine/threonine-protein kinase</keyword>
<keyword evidence="12" id="KW-1185">Reference proteome</keyword>
<dbReference type="InterPro" id="IPR000719">
    <property type="entry name" value="Prot_kinase_dom"/>
</dbReference>
<dbReference type="PROSITE" id="PS50011">
    <property type="entry name" value="PROTEIN_KINASE_DOM"/>
    <property type="match status" value="1"/>
</dbReference>
<dbReference type="SMART" id="SM00220">
    <property type="entry name" value="S_TKc"/>
    <property type="match status" value="1"/>
</dbReference>
<dbReference type="GO" id="GO:0004674">
    <property type="term" value="F:protein serine/threonine kinase activity"/>
    <property type="evidence" value="ECO:0007669"/>
    <property type="project" value="UniProtKB-KW"/>
</dbReference>
<reference evidence="11 12" key="1">
    <citation type="journal article" date="2007" name="Int. J. Syst. Evol. Microbiol.">
        <title>Paenibacillus ginsengarvi sp. nov., isolated from soil from ginseng cultivation.</title>
        <authorList>
            <person name="Yoon M.H."/>
            <person name="Ten L.N."/>
            <person name="Im W.T."/>
        </authorList>
    </citation>
    <scope>NUCLEOTIDE SEQUENCE [LARGE SCALE GENOMIC DNA]</scope>
    <source>
        <strain evidence="11 12">KCTC 13059</strain>
    </source>
</reference>
<dbReference type="EMBL" id="RBAH01000009">
    <property type="protein sequence ID" value="RKN84148.1"/>
    <property type="molecule type" value="Genomic_DNA"/>
</dbReference>
<dbReference type="Gene3D" id="3.30.200.20">
    <property type="entry name" value="Phosphorylase Kinase, domain 1"/>
    <property type="match status" value="1"/>
</dbReference>
<dbReference type="InterPro" id="IPR027417">
    <property type="entry name" value="P-loop_NTPase"/>
</dbReference>
<dbReference type="Pfam" id="PF00069">
    <property type="entry name" value="Pkinase"/>
    <property type="match status" value="1"/>
</dbReference>
<keyword evidence="5 11" id="KW-0418">Kinase</keyword>
<keyword evidence="3" id="KW-0808">Transferase</keyword>
<evidence type="ECO:0000313" key="12">
    <source>
        <dbReference type="Proteomes" id="UP000282311"/>
    </source>
</evidence>
<evidence type="ECO:0000256" key="4">
    <source>
        <dbReference type="ARBA" id="ARBA00022741"/>
    </source>
</evidence>
<comment type="caution">
    <text evidence="11">The sequence shown here is derived from an EMBL/GenBank/DDBJ whole genome shotgun (WGS) entry which is preliminary data.</text>
</comment>
<dbReference type="PROSITE" id="PS00107">
    <property type="entry name" value="PROTEIN_KINASE_ATP"/>
    <property type="match status" value="1"/>
</dbReference>
<comment type="catalytic activity">
    <reaction evidence="7">
        <text>L-threonyl-[protein] + ATP = O-phospho-L-threonyl-[protein] + ADP + H(+)</text>
        <dbReference type="Rhea" id="RHEA:46608"/>
        <dbReference type="Rhea" id="RHEA-COMP:11060"/>
        <dbReference type="Rhea" id="RHEA-COMP:11605"/>
        <dbReference type="ChEBI" id="CHEBI:15378"/>
        <dbReference type="ChEBI" id="CHEBI:30013"/>
        <dbReference type="ChEBI" id="CHEBI:30616"/>
        <dbReference type="ChEBI" id="CHEBI:61977"/>
        <dbReference type="ChEBI" id="CHEBI:456216"/>
        <dbReference type="EC" id="2.7.11.1"/>
    </reaction>
</comment>
<comment type="catalytic activity">
    <reaction evidence="8">
        <text>L-seryl-[protein] + ATP = O-phospho-L-seryl-[protein] + ADP + H(+)</text>
        <dbReference type="Rhea" id="RHEA:17989"/>
        <dbReference type="Rhea" id="RHEA-COMP:9863"/>
        <dbReference type="Rhea" id="RHEA-COMP:11604"/>
        <dbReference type="ChEBI" id="CHEBI:15378"/>
        <dbReference type="ChEBI" id="CHEBI:29999"/>
        <dbReference type="ChEBI" id="CHEBI:30616"/>
        <dbReference type="ChEBI" id="CHEBI:83421"/>
        <dbReference type="ChEBI" id="CHEBI:456216"/>
        <dbReference type="EC" id="2.7.11.1"/>
    </reaction>
</comment>
<dbReference type="Proteomes" id="UP000282311">
    <property type="component" value="Unassembled WGS sequence"/>
</dbReference>
<evidence type="ECO:0000313" key="11">
    <source>
        <dbReference type="EMBL" id="RKN84148.1"/>
    </source>
</evidence>
<accession>A0A3B0CH61</accession>
<evidence type="ECO:0000256" key="9">
    <source>
        <dbReference type="PROSITE-ProRule" id="PRU10141"/>
    </source>
</evidence>
<dbReference type="SUPFAM" id="SSF52540">
    <property type="entry name" value="P-loop containing nucleoside triphosphate hydrolases"/>
    <property type="match status" value="1"/>
</dbReference>
<organism evidence="11 12">
    <name type="scientific">Paenibacillus ginsengarvi</name>
    <dbReference type="NCBI Taxonomy" id="400777"/>
    <lineage>
        <taxon>Bacteria</taxon>
        <taxon>Bacillati</taxon>
        <taxon>Bacillota</taxon>
        <taxon>Bacilli</taxon>
        <taxon>Bacillales</taxon>
        <taxon>Paenibacillaceae</taxon>
        <taxon>Paenibacillus</taxon>
    </lineage>
</organism>
<evidence type="ECO:0000256" key="1">
    <source>
        <dbReference type="ARBA" id="ARBA00012513"/>
    </source>
</evidence>
<feature type="binding site" evidence="9">
    <location>
        <position position="53"/>
    </location>
    <ligand>
        <name>ATP</name>
        <dbReference type="ChEBI" id="CHEBI:30616"/>
    </ligand>
</feature>
<keyword evidence="4 9" id="KW-0547">Nucleotide-binding</keyword>